<feature type="domain" description="BON" evidence="1">
    <location>
        <begin position="25"/>
        <end position="92"/>
    </location>
</feature>
<keyword evidence="3" id="KW-1185">Reference proteome</keyword>
<name>A0A4R7G0L5_9MICC</name>
<sequence>METATRTTTHTADVTVDLCALRHLTESVICRGVEAALTRSPSVPEGIAAQVVDRNVTLTGQVDWTYQREAAEQIVRSLPGVGSVENQITTVARTPLENAQERLNNARFRDPQIQPDHVVVTITGQTAVLTGYVRSLAEKRQAGLAAWIAPGVTAIENRLDIRPL</sequence>
<protein>
    <submittedName>
        <fullName evidence="2">BON domain-containing protein</fullName>
    </submittedName>
</protein>
<comment type="caution">
    <text evidence="2">The sequence shown here is derived from an EMBL/GenBank/DDBJ whole genome shotgun (WGS) entry which is preliminary data.</text>
</comment>
<dbReference type="EMBL" id="SOAN01000007">
    <property type="protein sequence ID" value="TDS84739.1"/>
    <property type="molecule type" value="Genomic_DNA"/>
</dbReference>
<dbReference type="InterPro" id="IPR007055">
    <property type="entry name" value="BON_dom"/>
</dbReference>
<evidence type="ECO:0000313" key="3">
    <source>
        <dbReference type="Proteomes" id="UP000294506"/>
    </source>
</evidence>
<dbReference type="PROSITE" id="PS50914">
    <property type="entry name" value="BON"/>
    <property type="match status" value="2"/>
</dbReference>
<organism evidence="2 3">
    <name type="scientific">Nesterenkonia aurantiaca</name>
    <dbReference type="NCBI Taxonomy" id="1436010"/>
    <lineage>
        <taxon>Bacteria</taxon>
        <taxon>Bacillati</taxon>
        <taxon>Actinomycetota</taxon>
        <taxon>Actinomycetes</taxon>
        <taxon>Micrococcales</taxon>
        <taxon>Micrococcaceae</taxon>
        <taxon>Nesterenkonia</taxon>
    </lineage>
</organism>
<dbReference type="Proteomes" id="UP000294506">
    <property type="component" value="Unassembled WGS sequence"/>
</dbReference>
<dbReference type="RefSeq" id="WP_133726384.1">
    <property type="nucleotide sequence ID" value="NZ_SOAN01000007.1"/>
</dbReference>
<dbReference type="PANTHER" id="PTHR34606:SF15">
    <property type="entry name" value="BON DOMAIN-CONTAINING PROTEIN"/>
    <property type="match status" value="1"/>
</dbReference>
<proteinExistence type="predicted"/>
<reference evidence="2 3" key="1">
    <citation type="submission" date="2019-03" db="EMBL/GenBank/DDBJ databases">
        <title>Genomic Encyclopedia of Type Strains, Phase III (KMG-III): the genomes of soil and plant-associated and newly described type strains.</title>
        <authorList>
            <person name="Whitman W."/>
        </authorList>
    </citation>
    <scope>NUCLEOTIDE SEQUENCE [LARGE SCALE GENOMIC DNA]</scope>
    <source>
        <strain evidence="2 3">DSM 27373</strain>
    </source>
</reference>
<accession>A0A4R7G0L5</accession>
<dbReference type="SMART" id="SM00749">
    <property type="entry name" value="BON"/>
    <property type="match status" value="2"/>
</dbReference>
<gene>
    <name evidence="2" type="ORF">EV640_107137</name>
</gene>
<dbReference type="PANTHER" id="PTHR34606">
    <property type="entry name" value="BON DOMAIN-CONTAINING PROTEIN"/>
    <property type="match status" value="1"/>
</dbReference>
<dbReference type="Gene3D" id="3.30.1340.30">
    <property type="match status" value="2"/>
</dbReference>
<dbReference type="InterPro" id="IPR014004">
    <property type="entry name" value="Transpt-assoc_nodulatn_dom_bac"/>
</dbReference>
<dbReference type="InterPro" id="IPR051686">
    <property type="entry name" value="Lipoprotein_DolP"/>
</dbReference>
<dbReference type="AlphaFoldDB" id="A0A4R7G0L5"/>
<feature type="domain" description="BON" evidence="1">
    <location>
        <begin position="95"/>
        <end position="163"/>
    </location>
</feature>
<evidence type="ECO:0000259" key="1">
    <source>
        <dbReference type="PROSITE" id="PS50914"/>
    </source>
</evidence>
<dbReference type="Pfam" id="PF04972">
    <property type="entry name" value="BON"/>
    <property type="match status" value="2"/>
</dbReference>
<evidence type="ECO:0000313" key="2">
    <source>
        <dbReference type="EMBL" id="TDS84739.1"/>
    </source>
</evidence>